<dbReference type="AlphaFoldDB" id="A0A545TIG1"/>
<dbReference type="OrthoDB" id="5616024at2"/>
<keyword evidence="2" id="KW-1185">Reference proteome</keyword>
<comment type="caution">
    <text evidence="1">The sequence shown here is derived from an EMBL/GenBank/DDBJ whole genome shotgun (WGS) entry which is preliminary data.</text>
</comment>
<accession>A0A545TIG1</accession>
<proteinExistence type="predicted"/>
<keyword evidence="1" id="KW-0808">Transferase</keyword>
<gene>
    <name evidence="1" type="ORF">FLL45_03300</name>
</gene>
<dbReference type="EMBL" id="VIKR01000001">
    <property type="protein sequence ID" value="TQV76993.1"/>
    <property type="molecule type" value="Genomic_DNA"/>
</dbReference>
<sequence length="98" mass="11482">MYKELYYNDDLENLAEEIVFEQIHMLINDDETDVPTSEVSIQDIAAIALNNMPPKYVCNFLEKREPGEQLKEEVKDLQKYAKRQVLKAIKKVKNTPHD</sequence>
<dbReference type="RefSeq" id="WP_142888353.1">
    <property type="nucleotide sequence ID" value="NZ_VIKR01000001.1"/>
</dbReference>
<reference evidence="1 2" key="1">
    <citation type="submission" date="2019-06" db="EMBL/GenBank/DDBJ databases">
        <title>Draft genome of Aliikangiella marina GYP-15.</title>
        <authorList>
            <person name="Wang G."/>
        </authorList>
    </citation>
    <scope>NUCLEOTIDE SEQUENCE [LARGE SCALE GENOMIC DNA]</scope>
    <source>
        <strain evidence="1 2">GYP-15</strain>
    </source>
</reference>
<evidence type="ECO:0000313" key="2">
    <source>
        <dbReference type="Proteomes" id="UP000317839"/>
    </source>
</evidence>
<name>A0A545TIG1_9GAMM</name>
<protein>
    <submittedName>
        <fullName evidence="1">Aminoglycoside phosphotransferase</fullName>
    </submittedName>
</protein>
<organism evidence="1 2">
    <name type="scientific">Aliikangiella marina</name>
    <dbReference type="NCBI Taxonomy" id="1712262"/>
    <lineage>
        <taxon>Bacteria</taxon>
        <taxon>Pseudomonadati</taxon>
        <taxon>Pseudomonadota</taxon>
        <taxon>Gammaproteobacteria</taxon>
        <taxon>Oceanospirillales</taxon>
        <taxon>Pleioneaceae</taxon>
        <taxon>Aliikangiella</taxon>
    </lineage>
</organism>
<evidence type="ECO:0000313" key="1">
    <source>
        <dbReference type="EMBL" id="TQV76993.1"/>
    </source>
</evidence>
<dbReference type="InterPro" id="IPR019657">
    <property type="entry name" value="ComFB"/>
</dbReference>
<dbReference type="Proteomes" id="UP000317839">
    <property type="component" value="Unassembled WGS sequence"/>
</dbReference>
<dbReference type="Pfam" id="PF10719">
    <property type="entry name" value="ComFB"/>
    <property type="match status" value="1"/>
</dbReference>
<dbReference type="GO" id="GO:0016740">
    <property type="term" value="F:transferase activity"/>
    <property type="evidence" value="ECO:0007669"/>
    <property type="project" value="UniProtKB-KW"/>
</dbReference>